<dbReference type="EMBL" id="RZGK01000017">
    <property type="protein sequence ID" value="KAF9692790.1"/>
    <property type="molecule type" value="Genomic_DNA"/>
</dbReference>
<evidence type="ECO:0000313" key="1">
    <source>
        <dbReference type="EMBL" id="KAF9692790.1"/>
    </source>
</evidence>
<protein>
    <submittedName>
        <fullName evidence="1">Uncharacterized protein</fullName>
    </submittedName>
</protein>
<accession>A0A8H7IU87</accession>
<dbReference type="AlphaFoldDB" id="A0A8H7IU87"/>
<proteinExistence type="predicted"/>
<organism evidence="1 2">
    <name type="scientific">Ascochyta lentis</name>
    <dbReference type="NCBI Taxonomy" id="205686"/>
    <lineage>
        <taxon>Eukaryota</taxon>
        <taxon>Fungi</taxon>
        <taxon>Dikarya</taxon>
        <taxon>Ascomycota</taxon>
        <taxon>Pezizomycotina</taxon>
        <taxon>Dothideomycetes</taxon>
        <taxon>Pleosporomycetidae</taxon>
        <taxon>Pleosporales</taxon>
        <taxon>Pleosporineae</taxon>
        <taxon>Didymellaceae</taxon>
        <taxon>Ascochyta</taxon>
    </lineage>
</organism>
<keyword evidence="2" id="KW-1185">Reference proteome</keyword>
<dbReference type="OrthoDB" id="5410365at2759"/>
<gene>
    <name evidence="1" type="ORF">EKO04_008958</name>
</gene>
<name>A0A8H7IU87_9PLEO</name>
<reference evidence="1" key="2">
    <citation type="submission" date="2020-09" db="EMBL/GenBank/DDBJ databases">
        <title>Reference genome assembly for Australian Ascochyta lentis isolate Al4.</title>
        <authorList>
            <person name="Lee R.C."/>
            <person name="Farfan-Caceres L.M."/>
            <person name="Debler J.W."/>
            <person name="Williams A.H."/>
            <person name="Henares B.M."/>
        </authorList>
    </citation>
    <scope>NUCLEOTIDE SEQUENCE</scope>
    <source>
        <strain evidence="1">Al4</strain>
    </source>
</reference>
<comment type="caution">
    <text evidence="1">The sequence shown here is derived from an EMBL/GenBank/DDBJ whole genome shotgun (WGS) entry which is preliminary data.</text>
</comment>
<sequence length="288" mass="31899">MSSTNICLGRLLPLDAVSLGRLVLSAQYPEQDFYEGDPTSFETLTTTQNDFQQSLEHEKSSGFNAFLTTLLSGARSTQQHSRLELSSAVCVTRQMQNSSRYFDYLCQHSRPTQRWLERAIRRRQDIYLVTGLKTVTDAFVEDEKGKGHSTQGRIQAPVTMAATAAAGLPPSLEPGMLDVGAGAERSRKVTERVGFVAPGEQIFAVQYRKVRYARFSAAKIESANLEAGNRWKMFLGGRGETEDLEDIIDAQIGDCLQSSDMHGSDLATASMADELFVYPIHLDEEADE</sequence>
<dbReference type="Proteomes" id="UP000651452">
    <property type="component" value="Unassembled WGS sequence"/>
</dbReference>
<reference evidence="1" key="1">
    <citation type="submission" date="2018-12" db="EMBL/GenBank/DDBJ databases">
        <authorList>
            <person name="Syme R.A."/>
            <person name="Farfan-Caceres L."/>
            <person name="Lichtenzveig J."/>
        </authorList>
    </citation>
    <scope>NUCLEOTIDE SEQUENCE</scope>
    <source>
        <strain evidence="1">Al4</strain>
    </source>
</reference>
<evidence type="ECO:0000313" key="2">
    <source>
        <dbReference type="Proteomes" id="UP000651452"/>
    </source>
</evidence>